<dbReference type="InterPro" id="IPR027417">
    <property type="entry name" value="P-loop_NTPase"/>
</dbReference>
<gene>
    <name evidence="8" type="primary">helq</name>
</gene>
<evidence type="ECO:0000313" key="8">
    <source>
        <dbReference type="Ensembl" id="ENSSGRP00000089138.1"/>
    </source>
</evidence>
<dbReference type="PANTHER" id="PTHR47961:SF12">
    <property type="entry name" value="HELICASE POLQ-LIKE"/>
    <property type="match status" value="1"/>
</dbReference>
<dbReference type="Proteomes" id="UP000472262">
    <property type="component" value="Unassembled WGS sequence"/>
</dbReference>
<evidence type="ECO:0000256" key="1">
    <source>
        <dbReference type="ARBA" id="ARBA00022741"/>
    </source>
</evidence>
<dbReference type="Pfam" id="PF20470">
    <property type="entry name" value="HTH_61"/>
    <property type="match status" value="1"/>
</dbReference>
<reference evidence="8" key="1">
    <citation type="submission" date="2025-08" db="UniProtKB">
        <authorList>
            <consortium name="Ensembl"/>
        </authorList>
    </citation>
    <scope>IDENTIFICATION</scope>
</reference>
<dbReference type="GO" id="GO:0003676">
    <property type="term" value="F:nucleic acid binding"/>
    <property type="evidence" value="ECO:0007669"/>
    <property type="project" value="InterPro"/>
</dbReference>
<keyword evidence="2" id="KW-0378">Hydrolase</keyword>
<comment type="catalytic activity">
    <reaction evidence="5">
        <text>ATP + H2O = ADP + phosphate + H(+)</text>
        <dbReference type="Rhea" id="RHEA:13065"/>
        <dbReference type="ChEBI" id="CHEBI:15377"/>
        <dbReference type="ChEBI" id="CHEBI:15378"/>
        <dbReference type="ChEBI" id="CHEBI:30616"/>
        <dbReference type="ChEBI" id="CHEBI:43474"/>
        <dbReference type="ChEBI" id="CHEBI:456216"/>
        <dbReference type="EC" id="5.6.2.4"/>
    </reaction>
</comment>
<dbReference type="InterPro" id="IPR001650">
    <property type="entry name" value="Helicase_C-like"/>
</dbReference>
<dbReference type="GO" id="GO:0043138">
    <property type="term" value="F:3'-5' DNA helicase activity"/>
    <property type="evidence" value="ECO:0007669"/>
    <property type="project" value="UniProtKB-EC"/>
</dbReference>
<dbReference type="InterPro" id="IPR050474">
    <property type="entry name" value="Hel308_SKI2-like"/>
</dbReference>
<feature type="compositionally biased region" description="Polar residues" evidence="6">
    <location>
        <begin position="110"/>
        <end position="129"/>
    </location>
</feature>
<dbReference type="GO" id="GO:0005524">
    <property type="term" value="F:ATP binding"/>
    <property type="evidence" value="ECO:0007669"/>
    <property type="project" value="UniProtKB-KW"/>
</dbReference>
<evidence type="ECO:0000313" key="9">
    <source>
        <dbReference type="Proteomes" id="UP000472262"/>
    </source>
</evidence>
<evidence type="ECO:0000256" key="3">
    <source>
        <dbReference type="ARBA" id="ARBA00022806"/>
    </source>
</evidence>
<dbReference type="InterPro" id="IPR011545">
    <property type="entry name" value="DEAD/DEAH_box_helicase_dom"/>
</dbReference>
<dbReference type="PANTHER" id="PTHR47961">
    <property type="entry name" value="DNA POLYMERASE THETA, PUTATIVE (AFU_ORTHOLOGUE AFUA_1G05260)-RELATED"/>
    <property type="match status" value="1"/>
</dbReference>
<dbReference type="CDD" id="cd18795">
    <property type="entry name" value="SF2_C_Ski2"/>
    <property type="match status" value="1"/>
</dbReference>
<evidence type="ECO:0000256" key="6">
    <source>
        <dbReference type="SAM" id="MobiDB-lite"/>
    </source>
</evidence>
<reference evidence="8" key="2">
    <citation type="submission" date="2025-09" db="UniProtKB">
        <authorList>
            <consortium name="Ensembl"/>
        </authorList>
    </citation>
    <scope>IDENTIFICATION</scope>
</reference>
<evidence type="ECO:0000256" key="2">
    <source>
        <dbReference type="ARBA" id="ARBA00022801"/>
    </source>
</evidence>
<evidence type="ECO:0000256" key="5">
    <source>
        <dbReference type="ARBA" id="ARBA00048988"/>
    </source>
</evidence>
<dbReference type="InterPro" id="IPR046931">
    <property type="entry name" value="HTH_61"/>
</dbReference>
<dbReference type="InterPro" id="IPR036390">
    <property type="entry name" value="WH_DNA-bd_sf"/>
</dbReference>
<name>A0A672RK31_SINGR</name>
<dbReference type="Gene3D" id="3.40.50.300">
    <property type="entry name" value="P-loop containing nucleotide triphosphate hydrolases"/>
    <property type="match status" value="3"/>
</dbReference>
<protein>
    <submittedName>
        <fullName evidence="8">Helicase, POLQ like</fullName>
    </submittedName>
</protein>
<dbReference type="Ensembl" id="ENSSGRT00000094879.1">
    <property type="protein sequence ID" value="ENSSGRP00000089138.1"/>
    <property type="gene ID" value="ENSSGRG00000044678.1"/>
</dbReference>
<dbReference type="PROSITE" id="PS51194">
    <property type="entry name" value="HELICASE_CTER"/>
    <property type="match status" value="1"/>
</dbReference>
<dbReference type="Gene3D" id="1.10.150.20">
    <property type="entry name" value="5' to 3' exonuclease, C-terminal subdomain"/>
    <property type="match status" value="1"/>
</dbReference>
<keyword evidence="3" id="KW-0347">Helicase</keyword>
<feature type="domain" description="Helicase C-terminal" evidence="7">
    <location>
        <begin position="390"/>
        <end position="574"/>
    </location>
</feature>
<keyword evidence="4" id="KW-0067">ATP-binding</keyword>
<dbReference type="SUPFAM" id="SSF46785">
    <property type="entry name" value="Winged helix' DNA-binding domain"/>
    <property type="match status" value="1"/>
</dbReference>
<dbReference type="GO" id="GO:0016787">
    <property type="term" value="F:hydrolase activity"/>
    <property type="evidence" value="ECO:0007669"/>
    <property type="project" value="UniProtKB-KW"/>
</dbReference>
<dbReference type="InterPro" id="IPR048960">
    <property type="entry name" value="POLQ-like_helical"/>
</dbReference>
<dbReference type="FunFam" id="1.10.150.20:FF:000058">
    <property type="entry name" value="Helicase, POLQ like"/>
    <property type="match status" value="1"/>
</dbReference>
<evidence type="ECO:0000259" key="7">
    <source>
        <dbReference type="PROSITE" id="PS51194"/>
    </source>
</evidence>
<dbReference type="SUPFAM" id="SSF158702">
    <property type="entry name" value="Sec63 N-terminal domain-like"/>
    <property type="match status" value="1"/>
</dbReference>
<keyword evidence="1" id="KW-0547">Nucleotide-binding</keyword>
<dbReference type="SMART" id="SM00490">
    <property type="entry name" value="HELICc"/>
    <property type="match status" value="1"/>
</dbReference>
<dbReference type="FunFam" id="3.40.50.300:FF:001293">
    <property type="entry name" value="helicase POLQ-like isoform X5"/>
    <property type="match status" value="1"/>
</dbReference>
<dbReference type="Pfam" id="PF21099">
    <property type="entry name" value="POLQ_helical"/>
    <property type="match status" value="1"/>
</dbReference>
<evidence type="ECO:0000256" key="4">
    <source>
        <dbReference type="ARBA" id="ARBA00022840"/>
    </source>
</evidence>
<proteinExistence type="predicted"/>
<feature type="region of interest" description="Disordered" evidence="6">
    <location>
        <begin position="110"/>
        <end position="155"/>
    </location>
</feature>
<dbReference type="Pfam" id="PF00271">
    <property type="entry name" value="Helicase_C"/>
    <property type="match status" value="1"/>
</dbReference>
<dbReference type="Gene3D" id="1.10.3380.20">
    <property type="match status" value="1"/>
</dbReference>
<organism evidence="8 9">
    <name type="scientific">Sinocyclocheilus grahami</name>
    <name type="common">Dianchi golden-line fish</name>
    <name type="synonym">Barbus grahami</name>
    <dbReference type="NCBI Taxonomy" id="75366"/>
    <lineage>
        <taxon>Eukaryota</taxon>
        <taxon>Metazoa</taxon>
        <taxon>Chordata</taxon>
        <taxon>Craniata</taxon>
        <taxon>Vertebrata</taxon>
        <taxon>Euteleostomi</taxon>
        <taxon>Actinopterygii</taxon>
        <taxon>Neopterygii</taxon>
        <taxon>Teleostei</taxon>
        <taxon>Ostariophysi</taxon>
        <taxon>Cypriniformes</taxon>
        <taxon>Cyprinidae</taxon>
        <taxon>Cyprininae</taxon>
        <taxon>Sinocyclocheilus</taxon>
    </lineage>
</organism>
<dbReference type="FunFam" id="1.10.3380.20:FF:000002">
    <property type="entry name" value="helicase POLQ-like isoform X1"/>
    <property type="match status" value="1"/>
</dbReference>
<dbReference type="SUPFAM" id="SSF52540">
    <property type="entry name" value="P-loop containing nucleoside triphosphate hydrolases"/>
    <property type="match status" value="2"/>
</dbReference>
<keyword evidence="9" id="KW-1185">Reference proteome</keyword>
<sequence length="913" mass="101995">MQVFGGDLYGFSILIGWIRHDVVILVQISIQMILAEMFDNEDLFEGYDSIVGDSSFLAKLEDVELQMRQCHDQQTPNACEEDLSDSVLAEDFRDSPPRALPSSQLEFQKAVTTPHKSPSRGAHNTSTPDLMNPRPAVNHADLTANKPPPKARRSMKDHLKKVLIDNAATSSTVSKTVQQKEAVMTEEMSFAMQAMESISAEQDLGPFFGLPSKVKDLILRLKGIQDLYEWQKTCLSLDSVQQRRNLIYSLPTSGGKTLVAEILIFKELLCRKKDALLILPYISLVQEKLHMLGDGSRGAILEMTLSKILYMSKSTQIIGMSATLGNVGDLQTFLNAENYTNDFRPVELKEYVKIKESIYEVDPREETCFSFSRLLGFKYSSGMQKMDPDHIIALATEVIPQQSCLIFCATKKNCENLAGMICKYLNKVFLKHKEAEKATLLGELKSSGNGSLCPVLKKTVPFGLAYHHSGLTSDERKLVEEAYSSGVLCLLTCTSTLAAGINLPARRVILRSPYVATEFLKRSQYKQMVGRAGRAGIDAMGESILILQDKDINMAKKLLSAPMEKCYSNLLHDGGRGLFSLVLSFIGLKITTTVEQVRDFMKGTLLSVQEAQVSPERSLWDLTVESIDTLKQKSLIEVSADVNNQSILQITRLGRATFKGSIDLSYCDLLYRDLSKGLEGLLLNSFLHLVYLVTPYDMVNQCKPDWMIYFRQFTNLSAAEQKMATAVGVPESFVARKAAGQSVRKSVDIVVVNRLYLALVLYSLLKETNLWNVSDRFQLTRGFVQTLLSSASAFGSSVLHFTEELEEFWAYKALLSELTRRLTYCVQAELIPLMEVAGVMEHRAKQLYNAGYKTLAHLANADPQILVQTIENLFKRQANQIIASAKMLIKEKAEALQEEVDDLLMLPSDIPSL</sequence>
<dbReference type="AlphaFoldDB" id="A0A672RK31"/>
<dbReference type="Pfam" id="PF00270">
    <property type="entry name" value="DEAD"/>
    <property type="match status" value="1"/>
</dbReference>
<accession>A0A672RK31</accession>